<accession>A0AAN8XW00</accession>
<evidence type="ECO:0000313" key="2">
    <source>
        <dbReference type="Proteomes" id="UP001381693"/>
    </source>
</evidence>
<sequence>MLRVKRLQNFAARVAIGGVHKYDHVTPLFERLGWLRMDMKMPQPPILGEGVFLSSGFDGFPASNVVQSSCKIADSPSRASSQSNSARNNT</sequence>
<dbReference type="Proteomes" id="UP001381693">
    <property type="component" value="Unassembled WGS sequence"/>
</dbReference>
<dbReference type="EMBL" id="JAXCGZ010000972">
    <property type="protein sequence ID" value="KAK7085430.1"/>
    <property type="molecule type" value="Genomic_DNA"/>
</dbReference>
<comment type="caution">
    <text evidence="1">The sequence shown here is derived from an EMBL/GenBank/DDBJ whole genome shotgun (WGS) entry which is preliminary data.</text>
</comment>
<protein>
    <submittedName>
        <fullName evidence="1">Uncharacterized protein</fullName>
    </submittedName>
</protein>
<keyword evidence="2" id="KW-1185">Reference proteome</keyword>
<name>A0AAN8XW00_HALRR</name>
<organism evidence="1 2">
    <name type="scientific">Halocaridina rubra</name>
    <name type="common">Hawaiian red shrimp</name>
    <dbReference type="NCBI Taxonomy" id="373956"/>
    <lineage>
        <taxon>Eukaryota</taxon>
        <taxon>Metazoa</taxon>
        <taxon>Ecdysozoa</taxon>
        <taxon>Arthropoda</taxon>
        <taxon>Crustacea</taxon>
        <taxon>Multicrustacea</taxon>
        <taxon>Malacostraca</taxon>
        <taxon>Eumalacostraca</taxon>
        <taxon>Eucarida</taxon>
        <taxon>Decapoda</taxon>
        <taxon>Pleocyemata</taxon>
        <taxon>Caridea</taxon>
        <taxon>Atyoidea</taxon>
        <taxon>Atyidae</taxon>
        <taxon>Halocaridina</taxon>
    </lineage>
</organism>
<evidence type="ECO:0000313" key="1">
    <source>
        <dbReference type="EMBL" id="KAK7085430.1"/>
    </source>
</evidence>
<reference evidence="1 2" key="1">
    <citation type="submission" date="2023-11" db="EMBL/GenBank/DDBJ databases">
        <title>Halocaridina rubra genome assembly.</title>
        <authorList>
            <person name="Smith C."/>
        </authorList>
    </citation>
    <scope>NUCLEOTIDE SEQUENCE [LARGE SCALE GENOMIC DNA]</scope>
    <source>
        <strain evidence="1">EP-1</strain>
        <tissue evidence="1">Whole</tissue>
    </source>
</reference>
<proteinExistence type="predicted"/>
<dbReference type="AlphaFoldDB" id="A0AAN8XW00"/>
<gene>
    <name evidence="1" type="ORF">SK128_025242</name>
</gene>